<dbReference type="SUPFAM" id="SSF160631">
    <property type="entry name" value="SMI1/KNR4-like"/>
    <property type="match status" value="1"/>
</dbReference>
<evidence type="ECO:0000313" key="2">
    <source>
        <dbReference type="Proteomes" id="UP000028511"/>
    </source>
</evidence>
<protein>
    <recommendedName>
        <fullName evidence="3">Knr4/Smi1-like domain-containing protein</fullName>
    </recommendedName>
</protein>
<dbReference type="RefSeq" id="WP_038218806.1">
    <property type="nucleotide sequence ID" value="NZ_CAWLWN010000254.1"/>
</dbReference>
<dbReference type="Proteomes" id="UP000028511">
    <property type="component" value="Unassembled WGS sequence"/>
</dbReference>
<dbReference type="EMBL" id="CBSW010000226">
    <property type="protein sequence ID" value="CDG98382.1"/>
    <property type="molecule type" value="Genomic_DNA"/>
</dbReference>
<accession>A0A077NIZ8</accession>
<gene>
    <name evidence="1" type="ORF">XBP1_3010031</name>
</gene>
<dbReference type="HOGENOM" id="CLU_131582_0_0_6"/>
<organism evidence="1 2">
    <name type="scientific">Xenorhabdus bovienii str. puntauvense</name>
    <dbReference type="NCBI Taxonomy" id="1398201"/>
    <lineage>
        <taxon>Bacteria</taxon>
        <taxon>Pseudomonadati</taxon>
        <taxon>Pseudomonadota</taxon>
        <taxon>Gammaproteobacteria</taxon>
        <taxon>Enterobacterales</taxon>
        <taxon>Morganellaceae</taxon>
        <taxon>Xenorhabdus</taxon>
    </lineage>
</organism>
<reference evidence="1" key="1">
    <citation type="submission" date="2013-07" db="EMBL/GenBank/DDBJ databases">
        <title>Sub-species coevolution in mutualistic symbiosis.</title>
        <authorList>
            <person name="Murfin K."/>
            <person name="Klassen J."/>
            <person name="Lee M."/>
            <person name="Forst S."/>
            <person name="Stock P."/>
            <person name="Goodrich-Blair H."/>
        </authorList>
    </citation>
    <scope>NUCLEOTIDE SEQUENCE [LARGE SCALE GENOMIC DNA]</scope>
    <source>
        <strain evidence="1">Puntauvense</strain>
    </source>
</reference>
<proteinExistence type="predicted"/>
<name>A0A077NIZ8_XENBV</name>
<comment type="caution">
    <text evidence="1">The sequence shown here is derived from an EMBL/GenBank/DDBJ whole genome shotgun (WGS) entry which is preliminary data.</text>
</comment>
<dbReference type="AlphaFoldDB" id="A0A077NIZ8"/>
<evidence type="ECO:0000313" key="1">
    <source>
        <dbReference type="EMBL" id="CDG98382.1"/>
    </source>
</evidence>
<evidence type="ECO:0008006" key="3">
    <source>
        <dbReference type="Google" id="ProtNLM"/>
    </source>
</evidence>
<dbReference type="InterPro" id="IPR037883">
    <property type="entry name" value="Knr4/Smi1-like_sf"/>
</dbReference>
<sequence>MTNVELINYLHSAYPELTIDTSYIKGYSEDEIPKLERLYDIKIKGQLYDFLIYMGRCSGGLFGDSPLNFYQEQDTVRGEVIFQSCQRQEFAEIQRHDLMAQKPFFISIESYTQFYFLLTKSDNPDLVYCFDENEEIVKVTGLTFNEYLRHVIDYDTRNATCKIPFDRSGDLLIL</sequence>